<protein>
    <submittedName>
        <fullName evidence="2">Uncharacterized protein</fullName>
    </submittedName>
</protein>
<dbReference type="KEGG" id="ccp:CHC_T00001094001"/>
<keyword evidence="1" id="KW-0812">Transmembrane</keyword>
<sequence length="136" mass="15740">MPIWNSCTGTTQTTTTGWTTFRRERSTSRAIDRLLHHHWSELIICMDSFIHAHCFSTIDWMRTSRKLVTLIPLPPVLSRSPHPPLPNDYFQYLAITPLCFLILFCLCKVHSTHVRFSIPVNRDQLFSAFAVTVPLD</sequence>
<dbReference type="AlphaFoldDB" id="S0F3V9"/>
<proteinExistence type="predicted"/>
<dbReference type="Gramene" id="CDF77513">
    <property type="protein sequence ID" value="CDF77513"/>
    <property type="gene ID" value="CHC_T00001094001"/>
</dbReference>
<evidence type="ECO:0000313" key="3">
    <source>
        <dbReference type="Proteomes" id="UP000012073"/>
    </source>
</evidence>
<accession>S0F3V9</accession>
<dbReference type="Proteomes" id="UP000012073">
    <property type="component" value="Unassembled WGS sequence"/>
</dbReference>
<name>S0F3V9_CHOCR</name>
<keyword evidence="1" id="KW-0472">Membrane</keyword>
<evidence type="ECO:0000256" key="1">
    <source>
        <dbReference type="SAM" id="Phobius"/>
    </source>
</evidence>
<reference evidence="3" key="1">
    <citation type="journal article" date="2013" name="Proc. Natl. Acad. Sci. U.S.A.">
        <title>Genome structure and metabolic features in the red seaweed Chondrus crispus shed light on evolution of the Archaeplastida.</title>
        <authorList>
            <person name="Collen J."/>
            <person name="Porcel B."/>
            <person name="Carre W."/>
            <person name="Ball S.G."/>
            <person name="Chaparro C."/>
            <person name="Tonon T."/>
            <person name="Barbeyron T."/>
            <person name="Michel G."/>
            <person name="Noel B."/>
            <person name="Valentin K."/>
            <person name="Elias M."/>
            <person name="Artiguenave F."/>
            <person name="Arun A."/>
            <person name="Aury J.M."/>
            <person name="Barbosa-Neto J.F."/>
            <person name="Bothwell J.H."/>
            <person name="Bouget F.Y."/>
            <person name="Brillet L."/>
            <person name="Cabello-Hurtado F."/>
            <person name="Capella-Gutierrez S."/>
            <person name="Charrier B."/>
            <person name="Cladiere L."/>
            <person name="Cock J.M."/>
            <person name="Coelho S.M."/>
            <person name="Colleoni C."/>
            <person name="Czjzek M."/>
            <person name="Da Silva C."/>
            <person name="Delage L."/>
            <person name="Denoeud F."/>
            <person name="Deschamps P."/>
            <person name="Dittami S.M."/>
            <person name="Gabaldon T."/>
            <person name="Gachon C.M."/>
            <person name="Groisillier A."/>
            <person name="Herve C."/>
            <person name="Jabbari K."/>
            <person name="Katinka M."/>
            <person name="Kloareg B."/>
            <person name="Kowalczyk N."/>
            <person name="Labadie K."/>
            <person name="Leblanc C."/>
            <person name="Lopez P.J."/>
            <person name="McLachlan D.H."/>
            <person name="Meslet-Cladiere L."/>
            <person name="Moustafa A."/>
            <person name="Nehr Z."/>
            <person name="Nyvall Collen P."/>
            <person name="Panaud O."/>
            <person name="Partensky F."/>
            <person name="Poulain J."/>
            <person name="Rensing S.A."/>
            <person name="Rousvoal S."/>
            <person name="Samson G."/>
            <person name="Symeonidi A."/>
            <person name="Weissenbach J."/>
            <person name="Zambounis A."/>
            <person name="Wincker P."/>
            <person name="Boyen C."/>
        </authorList>
    </citation>
    <scope>NUCLEOTIDE SEQUENCE [LARGE SCALE GENOMIC DNA]</scope>
    <source>
        <strain evidence="3">cv. Stackhouse</strain>
    </source>
</reference>
<organism evidence="2 3">
    <name type="scientific">Chondrus crispus</name>
    <name type="common">Carrageen Irish moss</name>
    <name type="synonym">Polymorpha crispa</name>
    <dbReference type="NCBI Taxonomy" id="2769"/>
    <lineage>
        <taxon>Eukaryota</taxon>
        <taxon>Rhodophyta</taxon>
        <taxon>Florideophyceae</taxon>
        <taxon>Rhodymeniophycidae</taxon>
        <taxon>Gigartinales</taxon>
        <taxon>Gigartinaceae</taxon>
        <taxon>Chondrus</taxon>
    </lineage>
</organism>
<evidence type="ECO:0000313" key="2">
    <source>
        <dbReference type="EMBL" id="CDF77513.1"/>
    </source>
</evidence>
<gene>
    <name evidence="2" type="ORF">CHC_T00001094001</name>
</gene>
<dbReference type="GeneID" id="17320432"/>
<dbReference type="RefSeq" id="XP_005712713.1">
    <property type="nucleotide sequence ID" value="XM_005712656.1"/>
</dbReference>
<feature type="transmembrane region" description="Helical" evidence="1">
    <location>
        <begin position="89"/>
        <end position="107"/>
    </location>
</feature>
<keyword evidence="1" id="KW-1133">Transmembrane helix</keyword>
<dbReference type="EMBL" id="HG001602">
    <property type="protein sequence ID" value="CDF77513.1"/>
    <property type="molecule type" value="Genomic_DNA"/>
</dbReference>
<keyword evidence="3" id="KW-1185">Reference proteome</keyword>